<dbReference type="OrthoDB" id="9768177at2"/>
<dbReference type="FunFam" id="2.170.130.10:FF:000003">
    <property type="entry name" value="SusC/RagA family TonB-linked outer membrane protein"/>
    <property type="match status" value="1"/>
</dbReference>
<dbReference type="InterPro" id="IPR008969">
    <property type="entry name" value="CarboxyPept-like_regulatory"/>
</dbReference>
<comment type="similarity">
    <text evidence="2">Belongs to the TonB-dependent receptor family.</text>
</comment>
<dbReference type="Pfam" id="PF07715">
    <property type="entry name" value="Plug"/>
    <property type="match status" value="1"/>
</dbReference>
<dbReference type="EMBL" id="HG934468">
    <property type="protein sequence ID" value="CDN33098.1"/>
    <property type="molecule type" value="Genomic_DNA"/>
</dbReference>
<dbReference type="InterPro" id="IPR039426">
    <property type="entry name" value="TonB-dep_rcpt-like"/>
</dbReference>
<keyword evidence="6" id="KW-1185">Reference proteome</keyword>
<dbReference type="Gene3D" id="2.170.130.10">
    <property type="entry name" value="TonB-dependent receptor, plug domain"/>
    <property type="match status" value="1"/>
</dbReference>
<dbReference type="PANTHER" id="PTHR30069:SF29">
    <property type="entry name" value="HEMOGLOBIN AND HEMOGLOBIN-HAPTOGLOBIN-BINDING PROTEIN 1-RELATED"/>
    <property type="match status" value="1"/>
</dbReference>
<gene>
    <name evidence="5" type="ORF">BN938_3036</name>
</gene>
<dbReference type="NCBIfam" id="TIGR04057">
    <property type="entry name" value="SusC_RagA_signa"/>
    <property type="match status" value="1"/>
</dbReference>
<dbReference type="PATRIC" id="fig|1433126.3.peg.3003"/>
<evidence type="ECO:0000256" key="2">
    <source>
        <dbReference type="PROSITE-ProRule" id="PRU01360"/>
    </source>
</evidence>
<dbReference type="KEGG" id="rbc:BN938_3036"/>
<keyword evidence="2" id="KW-0813">Transport</keyword>
<dbReference type="AlphaFoldDB" id="A0A060REH7"/>
<name>A0A060REH7_9BACT</name>
<dbReference type="InterPro" id="IPR012910">
    <property type="entry name" value="Plug_dom"/>
</dbReference>
<dbReference type="GO" id="GO:0015344">
    <property type="term" value="F:siderophore uptake transmembrane transporter activity"/>
    <property type="evidence" value="ECO:0007669"/>
    <property type="project" value="TreeGrafter"/>
</dbReference>
<evidence type="ECO:0000256" key="1">
    <source>
        <dbReference type="ARBA" id="ARBA00022729"/>
    </source>
</evidence>
<evidence type="ECO:0000259" key="4">
    <source>
        <dbReference type="Pfam" id="PF07715"/>
    </source>
</evidence>
<keyword evidence="2" id="KW-0812">Transmembrane</keyword>
<reference evidence="5 6" key="1">
    <citation type="journal article" date="2015" name="Genome Announc.">
        <title>Complete Genome Sequence of the Novel Leech Symbiont Mucinivorans hirudinis M3T.</title>
        <authorList>
            <person name="Nelson M.C."/>
            <person name="Bomar L."/>
            <person name="Graf J."/>
        </authorList>
    </citation>
    <scope>NUCLEOTIDE SEQUENCE [LARGE SCALE GENOMIC DNA]</scope>
    <source>
        <strain evidence="6">M3</strain>
    </source>
</reference>
<dbReference type="Proteomes" id="UP000027616">
    <property type="component" value="Chromosome I"/>
</dbReference>
<feature type="chain" id="PRO_5001589634" evidence="3">
    <location>
        <begin position="26"/>
        <end position="1009"/>
    </location>
</feature>
<proteinExistence type="inferred from homology"/>
<feature type="signal peptide" evidence="3">
    <location>
        <begin position="1"/>
        <end position="25"/>
    </location>
</feature>
<dbReference type="GO" id="GO:0044718">
    <property type="term" value="P:siderophore transmembrane transport"/>
    <property type="evidence" value="ECO:0007669"/>
    <property type="project" value="TreeGrafter"/>
</dbReference>
<dbReference type="GO" id="GO:0009279">
    <property type="term" value="C:cell outer membrane"/>
    <property type="evidence" value="ECO:0007669"/>
    <property type="project" value="UniProtKB-SubCell"/>
</dbReference>
<protein>
    <submittedName>
        <fullName evidence="5">SusC/RagA family TonB-linked outer membrane protein</fullName>
    </submittedName>
</protein>
<dbReference type="SUPFAM" id="SSF56935">
    <property type="entry name" value="Porins"/>
    <property type="match status" value="1"/>
</dbReference>
<dbReference type="NCBIfam" id="TIGR04056">
    <property type="entry name" value="OMP_RagA_SusC"/>
    <property type="match status" value="1"/>
</dbReference>
<evidence type="ECO:0000313" key="6">
    <source>
        <dbReference type="Proteomes" id="UP000027616"/>
    </source>
</evidence>
<dbReference type="InterPro" id="IPR023997">
    <property type="entry name" value="TonB-dep_OMP_SusC/RagA_CS"/>
</dbReference>
<dbReference type="InterPro" id="IPR037066">
    <property type="entry name" value="Plug_dom_sf"/>
</dbReference>
<evidence type="ECO:0000256" key="3">
    <source>
        <dbReference type="SAM" id="SignalP"/>
    </source>
</evidence>
<feature type="domain" description="TonB-dependent receptor plug" evidence="4">
    <location>
        <begin position="119"/>
        <end position="224"/>
    </location>
</feature>
<dbReference type="InterPro" id="IPR023996">
    <property type="entry name" value="TonB-dep_OMP_SusC/RagA"/>
</dbReference>
<comment type="subcellular location">
    <subcellularLocation>
        <location evidence="2">Cell outer membrane</location>
        <topology evidence="2">Multi-pass membrane protein</topology>
    </subcellularLocation>
</comment>
<dbReference type="eggNOG" id="COG4771">
    <property type="taxonomic scope" value="Bacteria"/>
</dbReference>
<keyword evidence="2" id="KW-0998">Cell outer membrane</keyword>
<organism evidence="5 6">
    <name type="scientific">Mucinivorans hirudinis</name>
    <dbReference type="NCBI Taxonomy" id="1433126"/>
    <lineage>
        <taxon>Bacteria</taxon>
        <taxon>Pseudomonadati</taxon>
        <taxon>Bacteroidota</taxon>
        <taxon>Bacteroidia</taxon>
        <taxon>Bacteroidales</taxon>
        <taxon>Rikenellaceae</taxon>
        <taxon>Mucinivorans</taxon>
    </lineage>
</organism>
<dbReference type="HOGENOM" id="CLU_004317_1_1_10"/>
<keyword evidence="2" id="KW-0472">Membrane</keyword>
<keyword evidence="2" id="KW-1134">Transmembrane beta strand</keyword>
<dbReference type="PROSITE" id="PS52016">
    <property type="entry name" value="TONB_DEPENDENT_REC_3"/>
    <property type="match status" value="1"/>
</dbReference>
<evidence type="ECO:0000313" key="5">
    <source>
        <dbReference type="EMBL" id="CDN33098.1"/>
    </source>
</evidence>
<keyword evidence="1 3" id="KW-0732">Signal</keyword>
<sequence>MKKLKLMKFALVLSLFLAAATGAFAQQTIRVSGKVTDQRDEPVIAATIEGKKGKAITISDVEGNYSINVLPNDTLIVSFMGHLTREIPVNSQSVVNVELQENNKLIDEVVVVGYGQQKKVNLTGAVEVIKSDAVAKRASGQLSSMLQGLAPGVTVTQNSGQPGKDMGDIRIRGIGTINKASPLTIIDDIEGDINSIDPQMIESISVLKDAASSAIYGSRAANGVILIKTKRAKEEGVTINYNGYVGFQIPTELPQTVNAVEHMTYLNEAYRNSGKTPLYTDAYIQTYRDSMGVSKNLSLYPNTDWKRELLRGSGFQQNHFLSLMGGGKNVKVASSVGYFDQKGIIRNTGFTRYNFRINTDIKLSNRMKARIDTRVTYSNMVEPVQTIQTIFRTIPSYPANYVFKNTDGTWGEGWNNQNPVADVEEGGTTTAKNILMSINAGLNYEILEGLSIDVNYSPSFNPEYIHKFSTPVQKYNASGKALAKSVSYLDEVANRAFFHTFKALLNFNKSIMGHNISAMVGYQADYSNLTTLGAFRDDFTIPTFDVIDAGNIKNQRTSGTAYEYSLLSLFGRVNYDYQGKYLFEANIRRDGTSRFAQDSRFATFPSLSVGWRMSEEDFMQNMSDVVSNLKLRGSWGILGNQSLEGLNSYYPTKPTMNFTTGSTAYLFNGIQNLGAALTQLANEELRWEQTEMIDFGVDLQLFSKLSVSFDWYKKVTSNVLMQLDVPLTMGLLKPYQNAGKIENIGWELSIGYNTYFGKDFSFGINVGISDVMNKVLDMKLTSTSLLVNKEGYALNSLWGYEAAGLFGSQEEINSWATQFGALKPGDIKYVKQNTNNNQIGSDDEKIIGSTIPRFTYNAMVNMAWKGLDLNFLLQGVGKCDGYISTYGIMPFYNGSTIQYQHLDRYTEENKNVDAAFPRFTDGLANNIKNSSFWVKDASYLRLKNLQIGYTLPQATTRKVGVSKLRFNVSAQNLLTLTNFWKGYDVEAPVTDGGFYPQVKTITLGIDLSF</sequence>
<dbReference type="Pfam" id="PF13715">
    <property type="entry name" value="CarbopepD_reg_2"/>
    <property type="match status" value="1"/>
</dbReference>
<dbReference type="PANTHER" id="PTHR30069">
    <property type="entry name" value="TONB-DEPENDENT OUTER MEMBRANE RECEPTOR"/>
    <property type="match status" value="1"/>
</dbReference>
<accession>A0A060REH7</accession>
<dbReference type="STRING" id="1433126.BN938_3036"/>
<dbReference type="SUPFAM" id="SSF49464">
    <property type="entry name" value="Carboxypeptidase regulatory domain-like"/>
    <property type="match status" value="1"/>
</dbReference>